<evidence type="ECO:0000259" key="7">
    <source>
        <dbReference type="Pfam" id="PF10502"/>
    </source>
</evidence>
<sequence>MARFLRFIFETGRTVLIALLIVVPLRLYVAQPFFVRGASMEPSFHSGDYLVIDELSYRLRDPRRGEVVVFRYPYDPSQFFIKRIIGLPGETVKSDEGRVIVEDTDTGELLQEPYISAPTPDTFRISTGPREYVVLGDNRGASSDSRRWGVLSKDLIVGRVLVTVWPPDSLSVFAAPSYQ</sequence>
<evidence type="ECO:0000256" key="3">
    <source>
        <dbReference type="ARBA" id="ARBA00013208"/>
    </source>
</evidence>
<dbReference type="Proteomes" id="UP000178690">
    <property type="component" value="Unassembled WGS sequence"/>
</dbReference>
<comment type="caution">
    <text evidence="8">The sequence shown here is derived from an EMBL/GenBank/DDBJ whole genome shotgun (WGS) entry which is preliminary data.</text>
</comment>
<proteinExistence type="inferred from homology"/>
<dbReference type="GO" id="GO:0009003">
    <property type="term" value="F:signal peptidase activity"/>
    <property type="evidence" value="ECO:0007669"/>
    <property type="project" value="UniProtKB-EC"/>
</dbReference>
<reference evidence="8 9" key="1">
    <citation type="journal article" date="2016" name="Nat. Commun.">
        <title>Thousands of microbial genomes shed light on interconnected biogeochemical processes in an aquifer system.</title>
        <authorList>
            <person name="Anantharaman K."/>
            <person name="Brown C.T."/>
            <person name="Hug L.A."/>
            <person name="Sharon I."/>
            <person name="Castelle C.J."/>
            <person name="Probst A.J."/>
            <person name="Thomas B.C."/>
            <person name="Singh A."/>
            <person name="Wilkins M.J."/>
            <person name="Karaoz U."/>
            <person name="Brodie E.L."/>
            <person name="Williams K.H."/>
            <person name="Hubbard S.S."/>
            <person name="Banfield J.F."/>
        </authorList>
    </citation>
    <scope>NUCLEOTIDE SEQUENCE [LARGE SCALE GENOMIC DNA]</scope>
    <source>
        <strain evidence="9">RIFCSPHIGHO2_01_FULL_58_15</strain>
    </source>
</reference>
<evidence type="ECO:0000256" key="4">
    <source>
        <dbReference type="ARBA" id="ARBA00022801"/>
    </source>
</evidence>
<dbReference type="PANTHER" id="PTHR43390:SF1">
    <property type="entry name" value="CHLOROPLAST PROCESSING PEPTIDASE"/>
    <property type="match status" value="1"/>
</dbReference>
<dbReference type="Pfam" id="PF10502">
    <property type="entry name" value="Peptidase_S26"/>
    <property type="match status" value="1"/>
</dbReference>
<evidence type="ECO:0000256" key="2">
    <source>
        <dbReference type="ARBA" id="ARBA00009370"/>
    </source>
</evidence>
<dbReference type="Gene3D" id="2.10.109.10">
    <property type="entry name" value="Umud Fragment, subunit A"/>
    <property type="match status" value="1"/>
</dbReference>
<dbReference type="GO" id="GO:0006465">
    <property type="term" value="P:signal peptide processing"/>
    <property type="evidence" value="ECO:0007669"/>
    <property type="project" value="InterPro"/>
</dbReference>
<dbReference type="InterPro" id="IPR019533">
    <property type="entry name" value="Peptidase_S26"/>
</dbReference>
<protein>
    <recommendedName>
        <fullName evidence="3 6">Signal peptidase I</fullName>
        <ecNumber evidence="3 6">3.4.21.89</ecNumber>
    </recommendedName>
</protein>
<evidence type="ECO:0000313" key="9">
    <source>
        <dbReference type="Proteomes" id="UP000178690"/>
    </source>
</evidence>
<evidence type="ECO:0000313" key="8">
    <source>
        <dbReference type="EMBL" id="OHA49798.1"/>
    </source>
</evidence>
<dbReference type="CDD" id="cd06530">
    <property type="entry name" value="S26_SPase_I"/>
    <property type="match status" value="1"/>
</dbReference>
<dbReference type="InterPro" id="IPR036286">
    <property type="entry name" value="LexA/Signal_pep-like_sf"/>
</dbReference>
<feature type="active site" evidence="5">
    <location>
        <position position="82"/>
    </location>
</feature>
<feature type="domain" description="Peptidase S26" evidence="7">
    <location>
        <begin position="9"/>
        <end position="165"/>
    </location>
</feature>
<dbReference type="PROSITE" id="PS00761">
    <property type="entry name" value="SPASE_I_3"/>
    <property type="match status" value="1"/>
</dbReference>
<evidence type="ECO:0000256" key="1">
    <source>
        <dbReference type="ARBA" id="ARBA00000677"/>
    </source>
</evidence>
<comment type="similarity">
    <text evidence="2 6">Belongs to the peptidase S26 family.</text>
</comment>
<name>A0A1G2PN82_TERXR</name>
<dbReference type="GO" id="GO:0016020">
    <property type="term" value="C:membrane"/>
    <property type="evidence" value="ECO:0007669"/>
    <property type="project" value="UniProtKB-SubCell"/>
</dbReference>
<comment type="subcellular location">
    <subcellularLocation>
        <location evidence="6">Membrane</location>
        <topology evidence="6">Single-pass type II membrane protein</topology>
    </subcellularLocation>
</comment>
<dbReference type="GO" id="GO:0004252">
    <property type="term" value="F:serine-type endopeptidase activity"/>
    <property type="evidence" value="ECO:0007669"/>
    <property type="project" value="InterPro"/>
</dbReference>
<dbReference type="EC" id="3.4.21.89" evidence="3 6"/>
<feature type="active site" evidence="5">
    <location>
        <position position="39"/>
    </location>
</feature>
<accession>A0A1G2PN82</accession>
<dbReference type="PANTHER" id="PTHR43390">
    <property type="entry name" value="SIGNAL PEPTIDASE I"/>
    <property type="match status" value="1"/>
</dbReference>
<dbReference type="InterPro" id="IPR019758">
    <property type="entry name" value="Pept_S26A_signal_pept_1_CS"/>
</dbReference>
<dbReference type="SUPFAM" id="SSF51306">
    <property type="entry name" value="LexA/Signal peptidase"/>
    <property type="match status" value="1"/>
</dbReference>
<dbReference type="EMBL" id="MHST01000004">
    <property type="protein sequence ID" value="OHA49798.1"/>
    <property type="molecule type" value="Genomic_DNA"/>
</dbReference>
<organism evidence="8 9">
    <name type="scientific">Terrybacteria sp. (strain RIFCSPHIGHO2_01_FULL_58_15)</name>
    <dbReference type="NCBI Taxonomy" id="1802363"/>
    <lineage>
        <taxon>Bacteria</taxon>
        <taxon>Candidatus Terryibacteriota</taxon>
    </lineage>
</organism>
<gene>
    <name evidence="8" type="ORF">A2682_03145</name>
</gene>
<dbReference type="STRING" id="1802363.A2682_03145"/>
<evidence type="ECO:0000256" key="5">
    <source>
        <dbReference type="PIRSR" id="PIRSR600223-1"/>
    </source>
</evidence>
<comment type="catalytic activity">
    <reaction evidence="1 6">
        <text>Cleavage of hydrophobic, N-terminal signal or leader sequences from secreted and periplasmic proteins.</text>
        <dbReference type="EC" id="3.4.21.89"/>
    </reaction>
</comment>
<dbReference type="PRINTS" id="PR00727">
    <property type="entry name" value="LEADERPTASE"/>
</dbReference>
<keyword evidence="4 6" id="KW-0378">Hydrolase</keyword>
<dbReference type="InterPro" id="IPR000223">
    <property type="entry name" value="Pept_S26A_signal_pept_1"/>
</dbReference>
<evidence type="ECO:0000256" key="6">
    <source>
        <dbReference type="RuleBase" id="RU362042"/>
    </source>
</evidence>
<dbReference type="AlphaFoldDB" id="A0A1G2PN82"/>
<keyword evidence="6" id="KW-0645">Protease</keyword>
<dbReference type="NCBIfam" id="TIGR02227">
    <property type="entry name" value="sigpep_I_bact"/>
    <property type="match status" value="1"/>
</dbReference>